<organism evidence="13 14">
    <name type="scientific">Pisum sativum</name>
    <name type="common">Garden pea</name>
    <name type="synonym">Lathyrus oleraceus</name>
    <dbReference type="NCBI Taxonomy" id="3888"/>
    <lineage>
        <taxon>Eukaryota</taxon>
        <taxon>Viridiplantae</taxon>
        <taxon>Streptophyta</taxon>
        <taxon>Embryophyta</taxon>
        <taxon>Tracheophyta</taxon>
        <taxon>Spermatophyta</taxon>
        <taxon>Magnoliopsida</taxon>
        <taxon>eudicotyledons</taxon>
        <taxon>Gunneridae</taxon>
        <taxon>Pentapetalae</taxon>
        <taxon>rosids</taxon>
        <taxon>fabids</taxon>
        <taxon>Fabales</taxon>
        <taxon>Fabaceae</taxon>
        <taxon>Papilionoideae</taxon>
        <taxon>50 kb inversion clade</taxon>
        <taxon>NPAAA clade</taxon>
        <taxon>Hologalegina</taxon>
        <taxon>IRL clade</taxon>
        <taxon>Fabeae</taxon>
        <taxon>Lathyrus</taxon>
    </lineage>
</organism>
<evidence type="ECO:0000256" key="6">
    <source>
        <dbReference type="ARBA" id="ARBA00023125"/>
    </source>
</evidence>
<dbReference type="Pfam" id="PF00320">
    <property type="entry name" value="GATA"/>
    <property type="match status" value="1"/>
</dbReference>
<keyword evidence="8" id="KW-0804">Transcription</keyword>
<dbReference type="InterPro" id="IPR013088">
    <property type="entry name" value="Znf_NHR/GATA"/>
</dbReference>
<evidence type="ECO:0000256" key="5">
    <source>
        <dbReference type="ARBA" id="ARBA00023015"/>
    </source>
</evidence>
<dbReference type="GO" id="GO:0043565">
    <property type="term" value="F:sequence-specific DNA binding"/>
    <property type="evidence" value="ECO:0007669"/>
    <property type="project" value="InterPro"/>
</dbReference>
<keyword evidence="6" id="KW-0238">DNA-binding</keyword>
<dbReference type="AlphaFoldDB" id="A0A9D5BCX6"/>
<dbReference type="Gramene" id="PSAT_LOCUS8312_t1">
    <property type="protein sequence ID" value="CAL5188105.1"/>
    <property type="gene ID" value="PSAT_LOCUS8312"/>
</dbReference>
<dbReference type="Gramene" id="Psat02G0453700-T1">
    <property type="protein sequence ID" value="KAI5438849.1"/>
    <property type="gene ID" value="KIW84_024537"/>
</dbReference>
<keyword evidence="2" id="KW-0479">Metal-binding</keyword>
<feature type="domain" description="GATA-type" evidence="12">
    <location>
        <begin position="311"/>
        <end position="347"/>
    </location>
</feature>
<dbReference type="CDD" id="cd00202">
    <property type="entry name" value="ZnF_GATA"/>
    <property type="match status" value="1"/>
</dbReference>
<dbReference type="FunFam" id="3.30.50.10:FF:000018">
    <property type="entry name" value="GATA transcription factor"/>
    <property type="match status" value="1"/>
</dbReference>
<keyword evidence="7" id="KW-0010">Activator</keyword>
<evidence type="ECO:0000256" key="4">
    <source>
        <dbReference type="ARBA" id="ARBA00022833"/>
    </source>
</evidence>
<dbReference type="GO" id="GO:0008270">
    <property type="term" value="F:zinc ion binding"/>
    <property type="evidence" value="ECO:0007669"/>
    <property type="project" value="UniProtKB-KW"/>
</dbReference>
<dbReference type="PROSITE" id="PS50114">
    <property type="entry name" value="GATA_ZN_FINGER_2"/>
    <property type="match status" value="1"/>
</dbReference>
<dbReference type="Proteomes" id="UP001058974">
    <property type="component" value="Chromosome 2"/>
</dbReference>
<dbReference type="InterPro" id="IPR000679">
    <property type="entry name" value="Znf_GATA"/>
</dbReference>
<keyword evidence="5" id="KW-0805">Transcription regulation</keyword>
<keyword evidence="4" id="KW-0862">Zinc</keyword>
<evidence type="ECO:0000256" key="9">
    <source>
        <dbReference type="ARBA" id="ARBA00023242"/>
    </source>
</evidence>
<protein>
    <recommendedName>
        <fullName evidence="12">GATA-type domain-containing protein</fullName>
    </recommendedName>
</protein>
<dbReference type="PANTHER" id="PTHR45658">
    <property type="entry name" value="GATA TRANSCRIPTION FACTOR"/>
    <property type="match status" value="1"/>
</dbReference>
<evidence type="ECO:0000256" key="2">
    <source>
        <dbReference type="ARBA" id="ARBA00022723"/>
    </source>
</evidence>
<evidence type="ECO:0000256" key="11">
    <source>
        <dbReference type="SAM" id="MobiDB-lite"/>
    </source>
</evidence>
<evidence type="ECO:0000256" key="7">
    <source>
        <dbReference type="ARBA" id="ARBA00023159"/>
    </source>
</evidence>
<evidence type="ECO:0000259" key="12">
    <source>
        <dbReference type="PROSITE" id="PS50114"/>
    </source>
</evidence>
<evidence type="ECO:0000256" key="3">
    <source>
        <dbReference type="ARBA" id="ARBA00022771"/>
    </source>
</evidence>
<dbReference type="EMBL" id="JAMSHJ010000002">
    <property type="protein sequence ID" value="KAI5438849.1"/>
    <property type="molecule type" value="Genomic_DNA"/>
</dbReference>
<dbReference type="InterPro" id="IPR051140">
    <property type="entry name" value="GATA_TF"/>
</dbReference>
<evidence type="ECO:0000313" key="13">
    <source>
        <dbReference type="EMBL" id="KAI5438849.1"/>
    </source>
</evidence>
<evidence type="ECO:0000256" key="10">
    <source>
        <dbReference type="PROSITE-ProRule" id="PRU00094"/>
    </source>
</evidence>
<comment type="similarity">
    <text evidence="1">Belongs to the type IV zinc-finger family. Class A subfamily.</text>
</comment>
<dbReference type="GO" id="GO:0030154">
    <property type="term" value="P:cell differentiation"/>
    <property type="evidence" value="ECO:0007669"/>
    <property type="project" value="TreeGrafter"/>
</dbReference>
<reference evidence="13 14" key="1">
    <citation type="journal article" date="2022" name="Nat. Genet.">
        <title>Improved pea reference genome and pan-genome highlight genomic features and evolutionary characteristics.</title>
        <authorList>
            <person name="Yang T."/>
            <person name="Liu R."/>
            <person name="Luo Y."/>
            <person name="Hu S."/>
            <person name="Wang D."/>
            <person name="Wang C."/>
            <person name="Pandey M.K."/>
            <person name="Ge S."/>
            <person name="Xu Q."/>
            <person name="Li N."/>
            <person name="Li G."/>
            <person name="Huang Y."/>
            <person name="Saxena R.K."/>
            <person name="Ji Y."/>
            <person name="Li M."/>
            <person name="Yan X."/>
            <person name="He Y."/>
            <person name="Liu Y."/>
            <person name="Wang X."/>
            <person name="Xiang C."/>
            <person name="Varshney R.K."/>
            <person name="Ding H."/>
            <person name="Gao S."/>
            <person name="Zong X."/>
        </authorList>
    </citation>
    <scope>NUCLEOTIDE SEQUENCE [LARGE SCALE GENOMIC DNA]</scope>
    <source>
        <strain evidence="13 14">cv. Zhongwan 6</strain>
    </source>
</reference>
<keyword evidence="14" id="KW-1185">Reference proteome</keyword>
<dbReference type="SUPFAM" id="SSF57716">
    <property type="entry name" value="Glucocorticoid receptor-like (DNA-binding domain)"/>
    <property type="match status" value="1"/>
</dbReference>
<proteinExistence type="inferred from homology"/>
<evidence type="ECO:0000256" key="8">
    <source>
        <dbReference type="ARBA" id="ARBA00023163"/>
    </source>
</evidence>
<dbReference type="Gene3D" id="3.30.50.10">
    <property type="entry name" value="Erythroid Transcription Factor GATA-1, subunit A"/>
    <property type="match status" value="1"/>
</dbReference>
<evidence type="ECO:0000313" key="14">
    <source>
        <dbReference type="Proteomes" id="UP001058974"/>
    </source>
</evidence>
<name>A0A9D5BCX6_PEA</name>
<comment type="caution">
    <text evidence="13">The sequence shown here is derived from an EMBL/GenBank/DDBJ whole genome shotgun (WGS) entry which is preliminary data.</text>
</comment>
<dbReference type="GO" id="GO:0005634">
    <property type="term" value="C:nucleus"/>
    <property type="evidence" value="ECO:0007669"/>
    <property type="project" value="TreeGrafter"/>
</dbReference>
<gene>
    <name evidence="13" type="ORF">KIW84_024537</name>
</gene>
<keyword evidence="3 10" id="KW-0863">Zinc-finger</keyword>
<dbReference type="PROSITE" id="PS00344">
    <property type="entry name" value="GATA_ZN_FINGER_1"/>
    <property type="match status" value="1"/>
</dbReference>
<keyword evidence="9" id="KW-0539">Nucleus</keyword>
<feature type="region of interest" description="Disordered" evidence="11">
    <location>
        <begin position="257"/>
        <end position="277"/>
    </location>
</feature>
<evidence type="ECO:0000256" key="1">
    <source>
        <dbReference type="ARBA" id="ARBA00005694"/>
    </source>
</evidence>
<dbReference type="SMART" id="SM00401">
    <property type="entry name" value="ZnF_GATA"/>
    <property type="match status" value="1"/>
</dbReference>
<dbReference type="GO" id="GO:0006355">
    <property type="term" value="P:regulation of DNA-templated transcription"/>
    <property type="evidence" value="ECO:0007669"/>
    <property type="project" value="InterPro"/>
</dbReference>
<accession>A0A9D5BCX6</accession>
<dbReference type="PANTHER" id="PTHR45658:SF92">
    <property type="entry name" value="GATA TRANSCRIPTION FACTOR 5"/>
    <property type="match status" value="1"/>
</dbReference>
<sequence>MLERERKGYIRERKKQTLYSNNKSLDVFTPYSMLYQTPYPLLFQFHPLPSSSSSSTIPQVHLFSHLPPQQVEKTEMECVGTALKTSLRKDMVPQTIVDEVTGLNGPNGTTSDDFFVDDLLDFSHVDDEEQQNEEEQQDYVCVTLKQSNEISNLDNSFSLQQDYGSLPTSDLNVPSDDVADLEWLSHFVEDSDSFSEFSAAMPVVTLTTTTEKKPMVLPEPKLEKKNPVFTFKTPVQTKARSKRTRTGVRVWPFGSTSLTDSSTSSTSSSTSSSPTSPLLIYTNLPQSFDSVPARKPKKMTCFNGSGHGALALAPRRCSHCGVQKTPQWRTGPLGAKTLCNACGVRYKSGRLLPEYRPACSPTFSSELHSNHHRKVLEMRRKKEVVGGVEVEIEIEAKTETGLYFSGCS</sequence>
<dbReference type="OrthoDB" id="2162994at2759"/>